<sequence length="70" mass="7785">MLLTKNKFDFAFLLMSAFLLCTSMGSHGGLPSNPPCRPRFSESFYSVFVSRDILQGQSTLKDELPSPLVL</sequence>
<dbReference type="EMBL" id="JAINUG010000151">
    <property type="protein sequence ID" value="KAJ8391908.1"/>
    <property type="molecule type" value="Genomic_DNA"/>
</dbReference>
<feature type="chain" id="PRO_5041988524" description="Secreted protein" evidence="1">
    <location>
        <begin position="26"/>
        <end position="70"/>
    </location>
</feature>
<evidence type="ECO:0000313" key="2">
    <source>
        <dbReference type="EMBL" id="KAJ8391908.1"/>
    </source>
</evidence>
<protein>
    <recommendedName>
        <fullName evidence="4">Secreted protein</fullName>
    </recommendedName>
</protein>
<feature type="signal peptide" evidence="1">
    <location>
        <begin position="1"/>
        <end position="25"/>
    </location>
</feature>
<dbReference type="AlphaFoldDB" id="A0AAD7RXC9"/>
<evidence type="ECO:0008006" key="4">
    <source>
        <dbReference type="Google" id="ProtNLM"/>
    </source>
</evidence>
<evidence type="ECO:0000256" key="1">
    <source>
        <dbReference type="SAM" id="SignalP"/>
    </source>
</evidence>
<keyword evidence="1" id="KW-0732">Signal</keyword>
<name>A0AAD7RXC9_9TELE</name>
<reference evidence="2" key="1">
    <citation type="journal article" date="2023" name="Science">
        <title>Genome structures resolve the early diversification of teleost fishes.</title>
        <authorList>
            <person name="Parey E."/>
            <person name="Louis A."/>
            <person name="Montfort J."/>
            <person name="Bouchez O."/>
            <person name="Roques C."/>
            <person name="Iampietro C."/>
            <person name="Lluch J."/>
            <person name="Castinel A."/>
            <person name="Donnadieu C."/>
            <person name="Desvignes T."/>
            <person name="Floi Bucao C."/>
            <person name="Jouanno E."/>
            <person name="Wen M."/>
            <person name="Mejri S."/>
            <person name="Dirks R."/>
            <person name="Jansen H."/>
            <person name="Henkel C."/>
            <person name="Chen W.J."/>
            <person name="Zahm M."/>
            <person name="Cabau C."/>
            <person name="Klopp C."/>
            <person name="Thompson A.W."/>
            <person name="Robinson-Rechavi M."/>
            <person name="Braasch I."/>
            <person name="Lecointre G."/>
            <person name="Bobe J."/>
            <person name="Postlethwait J.H."/>
            <person name="Berthelot C."/>
            <person name="Roest Crollius H."/>
            <person name="Guiguen Y."/>
        </authorList>
    </citation>
    <scope>NUCLEOTIDE SEQUENCE</scope>
    <source>
        <strain evidence="2">NC1722</strain>
    </source>
</reference>
<accession>A0AAD7RXC9</accession>
<comment type="caution">
    <text evidence="2">The sequence shown here is derived from an EMBL/GenBank/DDBJ whole genome shotgun (WGS) entry which is preliminary data.</text>
</comment>
<dbReference type="Proteomes" id="UP001221898">
    <property type="component" value="Unassembled WGS sequence"/>
</dbReference>
<keyword evidence="3" id="KW-1185">Reference proteome</keyword>
<gene>
    <name evidence="2" type="ORF">AAFF_G00083790</name>
</gene>
<proteinExistence type="predicted"/>
<organism evidence="2 3">
    <name type="scientific">Aldrovandia affinis</name>
    <dbReference type="NCBI Taxonomy" id="143900"/>
    <lineage>
        <taxon>Eukaryota</taxon>
        <taxon>Metazoa</taxon>
        <taxon>Chordata</taxon>
        <taxon>Craniata</taxon>
        <taxon>Vertebrata</taxon>
        <taxon>Euteleostomi</taxon>
        <taxon>Actinopterygii</taxon>
        <taxon>Neopterygii</taxon>
        <taxon>Teleostei</taxon>
        <taxon>Notacanthiformes</taxon>
        <taxon>Halosauridae</taxon>
        <taxon>Aldrovandia</taxon>
    </lineage>
</organism>
<evidence type="ECO:0000313" key="3">
    <source>
        <dbReference type="Proteomes" id="UP001221898"/>
    </source>
</evidence>